<dbReference type="InterPro" id="IPR041304">
    <property type="entry name" value="AbiTii"/>
</dbReference>
<dbReference type="PATRIC" id="fig|1088868.3.peg.1468"/>
<reference evidence="2 3" key="1">
    <citation type="submission" date="2011-10" db="EMBL/GenBank/DDBJ databases">
        <title>Genome Sequence of Commensalibacter intestini A911, isolated from Drosophila gut.</title>
        <authorList>
            <person name="Lee W.-J."/>
            <person name="Kim E.-K."/>
        </authorList>
    </citation>
    <scope>NUCLEOTIDE SEQUENCE [LARGE SCALE GENOMIC DNA]</scope>
    <source>
        <strain evidence="2 3">A911</strain>
    </source>
</reference>
<dbReference type="Pfam" id="PF18864">
    <property type="entry name" value="AbiTii"/>
    <property type="match status" value="1"/>
</dbReference>
<dbReference type="eggNOG" id="ENOG5032549">
    <property type="taxonomic scope" value="Bacteria"/>
</dbReference>
<sequence length="292" mass="32762">MKAIIELQKQAMDSSTDIVELVKYAYAIACKLDLQDFADWCNAELEGYTEHCEVSLPEYRCVDGTLKVSSMNGRTERYSFSDADKTSRLSRMGFPNDISSLIKIIEGAEQGKWISAKLSPKLEQSIVDDPEYIFAIEAYLEVHISELEKIFSKIRKIILDWTLNCEKQGVLGDEWIFTDKEKAMAQNITYNIGLVQNMANHNTESTINQTAQNISVTKGDLQSLVNFLSDKGISKSEIQEFKEIIDIEPNITVDGIQNSKIQQWLGKIAVGGSLVAKGVAIDVIVEAIKQFF</sequence>
<dbReference type="OrthoDB" id="6360084at2"/>
<dbReference type="AlphaFoldDB" id="G6F1G3"/>
<proteinExistence type="predicted"/>
<comment type="caution">
    <text evidence="2">The sequence shown here is derived from an EMBL/GenBank/DDBJ whole genome shotgun (WGS) entry which is preliminary data.</text>
</comment>
<feature type="domain" description="AbiTii" evidence="1">
    <location>
        <begin position="4"/>
        <end position="189"/>
    </location>
</feature>
<accession>G6F1G3</accession>
<evidence type="ECO:0000313" key="2">
    <source>
        <dbReference type="EMBL" id="EHD13267.1"/>
    </source>
</evidence>
<evidence type="ECO:0000313" key="3">
    <source>
        <dbReference type="Proteomes" id="UP000005939"/>
    </source>
</evidence>
<gene>
    <name evidence="2" type="ORF">CIN_14590</name>
</gene>
<dbReference type="RefSeq" id="WP_008854449.1">
    <property type="nucleotide sequence ID" value="NZ_AGFR01000009.1"/>
</dbReference>
<dbReference type="EMBL" id="AGFR01000009">
    <property type="protein sequence ID" value="EHD13267.1"/>
    <property type="molecule type" value="Genomic_DNA"/>
</dbReference>
<evidence type="ECO:0000259" key="1">
    <source>
        <dbReference type="Pfam" id="PF18864"/>
    </source>
</evidence>
<protein>
    <recommendedName>
        <fullName evidence="1">AbiTii domain-containing protein</fullName>
    </recommendedName>
</protein>
<dbReference type="Proteomes" id="UP000005939">
    <property type="component" value="Unassembled WGS sequence"/>
</dbReference>
<name>G6F1G3_9PROT</name>
<organism evidence="2 3">
    <name type="scientific">Commensalibacter intestini A911</name>
    <dbReference type="NCBI Taxonomy" id="1088868"/>
    <lineage>
        <taxon>Bacteria</taxon>
        <taxon>Pseudomonadati</taxon>
        <taxon>Pseudomonadota</taxon>
        <taxon>Alphaproteobacteria</taxon>
        <taxon>Acetobacterales</taxon>
        <taxon>Acetobacteraceae</taxon>
    </lineage>
</organism>